<feature type="active site" description="Proton acceptor" evidence="8">
    <location>
        <position position="224"/>
    </location>
</feature>
<dbReference type="InterPro" id="IPR001653">
    <property type="entry name" value="DAP_epimerase_DapF"/>
</dbReference>
<dbReference type="InterPro" id="IPR018510">
    <property type="entry name" value="DAP_epimerase_AS"/>
</dbReference>
<evidence type="ECO:0000256" key="1">
    <source>
        <dbReference type="ARBA" id="ARBA00005196"/>
    </source>
</evidence>
<protein>
    <recommendedName>
        <fullName evidence="3 8">Diaminopimelate epimerase</fullName>
        <shortName evidence="8">DAP epimerase</shortName>
        <ecNumber evidence="3 8">5.1.1.7</ecNumber>
    </recommendedName>
    <alternativeName>
        <fullName evidence="8">PLP-independent amino acid racemase</fullName>
    </alternativeName>
</protein>
<reference evidence="10 11" key="1">
    <citation type="submission" date="2022-06" db="EMBL/GenBank/DDBJ databases">
        <title>A taxonomic note on the genus Prevotella: Description of four novel genera and emended description of the genera Hallella and Xylanibacter.</title>
        <authorList>
            <person name="Hitch T.C.A."/>
        </authorList>
    </citation>
    <scope>NUCLEOTIDE SEQUENCE [LARGE SCALE GENOMIC DNA]</scope>
    <source>
        <strain evidence="10 11">DSM 100619</strain>
    </source>
</reference>
<dbReference type="Proteomes" id="UP001204015">
    <property type="component" value="Unassembled WGS sequence"/>
</dbReference>
<dbReference type="Gene3D" id="3.10.310.10">
    <property type="entry name" value="Diaminopimelate Epimerase, Chain A, domain 1"/>
    <property type="match status" value="2"/>
</dbReference>
<feature type="binding site" evidence="8">
    <location>
        <begin position="225"/>
        <end position="226"/>
    </location>
    <ligand>
        <name>substrate</name>
    </ligand>
</feature>
<evidence type="ECO:0000256" key="3">
    <source>
        <dbReference type="ARBA" id="ARBA00013080"/>
    </source>
</evidence>
<comment type="caution">
    <text evidence="10">The sequence shown here is derived from an EMBL/GenBank/DDBJ whole genome shotgun (WGS) entry which is preliminary data.</text>
</comment>
<comment type="caution">
    <text evidence="8">Lacks conserved residue(s) required for the propagation of feature annotation.</text>
</comment>
<feature type="binding site" evidence="8">
    <location>
        <begin position="79"/>
        <end position="80"/>
    </location>
    <ligand>
        <name>substrate</name>
    </ligand>
</feature>
<dbReference type="HAMAP" id="MF_00197">
    <property type="entry name" value="DAP_epimerase"/>
    <property type="match status" value="1"/>
</dbReference>
<dbReference type="EC" id="5.1.1.7" evidence="3 8"/>
<feature type="active site" evidence="9">
    <location>
        <position position="78"/>
    </location>
</feature>
<dbReference type="Pfam" id="PF01678">
    <property type="entry name" value="DAP_epimerase"/>
    <property type="match status" value="2"/>
</dbReference>
<evidence type="ECO:0000256" key="7">
    <source>
        <dbReference type="ARBA" id="ARBA00051712"/>
    </source>
</evidence>
<evidence type="ECO:0000256" key="6">
    <source>
        <dbReference type="ARBA" id="ARBA00023235"/>
    </source>
</evidence>
<comment type="pathway">
    <text evidence="1 8">Amino-acid biosynthesis; L-lysine biosynthesis via DAP pathway; DL-2,6-diaminopimelate from LL-2,6-diaminopimelate: step 1/1.</text>
</comment>
<feature type="binding site" evidence="8">
    <location>
        <position position="15"/>
    </location>
    <ligand>
        <name>substrate</name>
    </ligand>
</feature>
<dbReference type="PROSITE" id="PS01326">
    <property type="entry name" value="DAP_EPIMERASE"/>
    <property type="match status" value="1"/>
</dbReference>
<evidence type="ECO:0000313" key="11">
    <source>
        <dbReference type="Proteomes" id="UP001204015"/>
    </source>
</evidence>
<evidence type="ECO:0000313" key="10">
    <source>
        <dbReference type="EMBL" id="MCO6025276.1"/>
    </source>
</evidence>
<gene>
    <name evidence="8 10" type="primary">dapF</name>
    <name evidence="10" type="ORF">NG821_05385</name>
</gene>
<feature type="binding site" evidence="8">
    <location>
        <position position="69"/>
    </location>
    <ligand>
        <name>substrate</name>
    </ligand>
</feature>
<dbReference type="PANTHER" id="PTHR31689">
    <property type="entry name" value="DIAMINOPIMELATE EPIMERASE, CHLOROPLASTIC"/>
    <property type="match status" value="1"/>
</dbReference>
<name>A0ABT1BW22_9BACT</name>
<accession>A0ABT1BW22</accession>
<dbReference type="SUPFAM" id="SSF54506">
    <property type="entry name" value="Diaminopimelate epimerase-like"/>
    <property type="match status" value="2"/>
</dbReference>
<keyword evidence="8" id="KW-0963">Cytoplasm</keyword>
<evidence type="ECO:0000256" key="8">
    <source>
        <dbReference type="HAMAP-Rule" id="MF_00197"/>
    </source>
</evidence>
<comment type="subcellular location">
    <subcellularLocation>
        <location evidence="8">Cytoplasm</location>
    </subcellularLocation>
</comment>
<evidence type="ECO:0000256" key="9">
    <source>
        <dbReference type="PROSITE-ProRule" id="PRU10125"/>
    </source>
</evidence>
<evidence type="ECO:0000256" key="2">
    <source>
        <dbReference type="ARBA" id="ARBA00010219"/>
    </source>
</evidence>
<comment type="catalytic activity">
    <reaction evidence="7 8">
        <text>(2S,6S)-2,6-diaminopimelate = meso-2,6-diaminopimelate</text>
        <dbReference type="Rhea" id="RHEA:15393"/>
        <dbReference type="ChEBI" id="CHEBI:57609"/>
        <dbReference type="ChEBI" id="CHEBI:57791"/>
        <dbReference type="EC" id="5.1.1.7"/>
    </reaction>
</comment>
<feature type="binding site" evidence="8">
    <location>
        <position position="197"/>
    </location>
    <ligand>
        <name>substrate</name>
    </ligand>
</feature>
<comment type="function">
    <text evidence="8">Catalyzes the stereoinversion of LL-2,6-diaminopimelate (L,L-DAP) to meso-diaminopimelate (meso-DAP), a precursor of L-lysine and an essential component of the bacterial peptidoglycan.</text>
</comment>
<feature type="active site" description="Proton donor" evidence="8">
    <location>
        <position position="78"/>
    </location>
</feature>
<keyword evidence="4 8" id="KW-0028">Amino-acid biosynthesis</keyword>
<feature type="binding site" evidence="8">
    <location>
        <begin position="215"/>
        <end position="216"/>
    </location>
    <ligand>
        <name>substrate</name>
    </ligand>
</feature>
<dbReference type="EMBL" id="JAMXLY010000014">
    <property type="protein sequence ID" value="MCO6025276.1"/>
    <property type="molecule type" value="Genomic_DNA"/>
</dbReference>
<feature type="site" description="Could be important to modulate the pK values of the two catalytic cysteine residues" evidence="8">
    <location>
        <position position="166"/>
    </location>
</feature>
<comment type="similarity">
    <text evidence="2 8">Belongs to the diaminopimelate epimerase family.</text>
</comment>
<evidence type="ECO:0000256" key="4">
    <source>
        <dbReference type="ARBA" id="ARBA00022605"/>
    </source>
</evidence>
<keyword evidence="11" id="KW-1185">Reference proteome</keyword>
<evidence type="ECO:0000256" key="5">
    <source>
        <dbReference type="ARBA" id="ARBA00023154"/>
    </source>
</evidence>
<dbReference type="RefSeq" id="WP_252760633.1">
    <property type="nucleotide sequence ID" value="NZ_JAMXLY010000014.1"/>
</dbReference>
<organism evidence="10 11">
    <name type="scientific">Segatella cerevisiae</name>
    <dbReference type="NCBI Taxonomy" id="2053716"/>
    <lineage>
        <taxon>Bacteria</taxon>
        <taxon>Pseudomonadati</taxon>
        <taxon>Bacteroidota</taxon>
        <taxon>Bacteroidia</taxon>
        <taxon>Bacteroidales</taxon>
        <taxon>Prevotellaceae</taxon>
        <taxon>Segatella</taxon>
    </lineage>
</organism>
<sequence length="281" mass="30887">MSQTIHFTKMQGAGNDYIYINTLLYKIPDPVAEAIKWSSYHTGIGSDGLILIGKPEAETGADFSMRIFNADGSEAMMCGNGSRCVGKYLFEKGMTTKTSIRLLTKSGIKILQLHLSKEKPEKVEYVTVDMGEPQTEVPEQFTGHHPELEGALKGVKGVFVSMGNPHYVLFVDDLSKLDIVKYGSQLERNEAFPQRCNIEFAQKTGLNQYRTRVWERGSGVTQACGTGACATAVAAISTSGNTEKKKIVMDGGTLEIEWDKKSNHIYLTGPAEFVFEGDIPL</sequence>
<keyword evidence="5 8" id="KW-0457">Lysine biosynthesis</keyword>
<proteinExistence type="inferred from homology"/>
<keyword evidence="6 8" id="KW-0413">Isomerase</keyword>
<feature type="binding site" evidence="8">
    <location>
        <position position="164"/>
    </location>
    <ligand>
        <name>substrate</name>
    </ligand>
</feature>
<feature type="site" description="Could be important to modulate the pK values of the two catalytic cysteine residues" evidence="8">
    <location>
        <position position="215"/>
    </location>
</feature>
<dbReference type="NCBIfam" id="TIGR00652">
    <property type="entry name" value="DapF"/>
    <property type="match status" value="1"/>
</dbReference>
<comment type="subunit">
    <text evidence="8">Homodimer.</text>
</comment>
<dbReference type="GO" id="GO:0008837">
    <property type="term" value="F:diaminopimelate epimerase activity"/>
    <property type="evidence" value="ECO:0007669"/>
    <property type="project" value="UniProtKB-EC"/>
</dbReference>
<dbReference type="PANTHER" id="PTHR31689:SF0">
    <property type="entry name" value="DIAMINOPIMELATE EPIMERASE"/>
    <property type="match status" value="1"/>
</dbReference>